<gene>
    <name evidence="3" type="ORF">H9897_01755</name>
</gene>
<dbReference type="InterPro" id="IPR046980">
    <property type="entry name" value="KefG/KefF"/>
</dbReference>
<feature type="domain" description="Flavodoxin-like fold" evidence="2">
    <location>
        <begin position="36"/>
        <end position="152"/>
    </location>
</feature>
<dbReference type="Gene3D" id="3.40.50.360">
    <property type="match status" value="1"/>
</dbReference>
<dbReference type="AlphaFoldDB" id="A0A9E2KWL6"/>
<evidence type="ECO:0000313" key="3">
    <source>
        <dbReference type="EMBL" id="MBU3830857.1"/>
    </source>
</evidence>
<keyword evidence="1" id="KW-0560">Oxidoreductase</keyword>
<dbReference type="Proteomes" id="UP000824247">
    <property type="component" value="Unassembled WGS sequence"/>
</dbReference>
<protein>
    <submittedName>
        <fullName evidence="3">NAD(P)H-dependent oxidoreductase</fullName>
    </submittedName>
</protein>
<dbReference type="Pfam" id="PF02525">
    <property type="entry name" value="Flavodoxin_2"/>
    <property type="match status" value="1"/>
</dbReference>
<dbReference type="GO" id="GO:0009055">
    <property type="term" value="F:electron transfer activity"/>
    <property type="evidence" value="ECO:0007669"/>
    <property type="project" value="TreeGrafter"/>
</dbReference>
<dbReference type="SUPFAM" id="SSF52218">
    <property type="entry name" value="Flavoproteins"/>
    <property type="match status" value="1"/>
</dbReference>
<dbReference type="EMBL" id="JAHLFM010000026">
    <property type="protein sequence ID" value="MBU3830857.1"/>
    <property type="molecule type" value="Genomic_DNA"/>
</dbReference>
<organism evidence="3 4">
    <name type="scientific">Candidatus Ureaplasma intestinipullorum</name>
    <dbReference type="NCBI Taxonomy" id="2838770"/>
    <lineage>
        <taxon>Bacteria</taxon>
        <taxon>Bacillati</taxon>
        <taxon>Mycoplasmatota</taxon>
        <taxon>Mycoplasmoidales</taxon>
        <taxon>Mycoplasmoidaceae</taxon>
        <taxon>Ureaplasma</taxon>
    </lineage>
</organism>
<accession>A0A9E2KWL6</accession>
<proteinExistence type="predicted"/>
<dbReference type="InterPro" id="IPR003680">
    <property type="entry name" value="Flavodoxin_fold"/>
</dbReference>
<sequence length="168" mass="19914">MKNLLLYARICPLPSQFSIKIFNELKNLENITPRVLDSNQPFDAIKEQEYLKEFDNIILLFPINWFNLPWNLSRYMAEVWRTGDFNLAGKKIHVIITTGSQENIYSKEGFGWKIDEYFNNLFSVAKRLKTEISTFEYFYGCATKNPDDQEFLDFISKIKNLYINKINK</sequence>
<reference evidence="3" key="1">
    <citation type="journal article" date="2021" name="PeerJ">
        <title>Extensive microbial diversity within the chicken gut microbiome revealed by metagenomics and culture.</title>
        <authorList>
            <person name="Gilroy R."/>
            <person name="Ravi A."/>
            <person name="Getino M."/>
            <person name="Pursley I."/>
            <person name="Horton D.L."/>
            <person name="Alikhan N.F."/>
            <person name="Baker D."/>
            <person name="Gharbi K."/>
            <person name="Hall N."/>
            <person name="Watson M."/>
            <person name="Adriaenssens E.M."/>
            <person name="Foster-Nyarko E."/>
            <person name="Jarju S."/>
            <person name="Secka A."/>
            <person name="Antonio M."/>
            <person name="Oren A."/>
            <person name="Chaudhuri R.R."/>
            <person name="La Ragione R."/>
            <person name="Hildebrand F."/>
            <person name="Pallen M.J."/>
        </authorList>
    </citation>
    <scope>NUCLEOTIDE SEQUENCE</scope>
    <source>
        <strain evidence="3">A5-1222</strain>
    </source>
</reference>
<comment type="caution">
    <text evidence="3">The sequence shown here is derived from an EMBL/GenBank/DDBJ whole genome shotgun (WGS) entry which is preliminary data.</text>
</comment>
<evidence type="ECO:0000259" key="2">
    <source>
        <dbReference type="Pfam" id="PF02525"/>
    </source>
</evidence>
<dbReference type="InterPro" id="IPR029039">
    <property type="entry name" value="Flavoprotein-like_sf"/>
</dbReference>
<name>A0A9E2KWL6_9BACT</name>
<dbReference type="PANTHER" id="PTHR47307">
    <property type="entry name" value="GLUTATHIONE-REGULATED POTASSIUM-EFFLUX SYSTEM ANCILLARY PROTEIN KEFG"/>
    <property type="match status" value="1"/>
</dbReference>
<evidence type="ECO:0000313" key="4">
    <source>
        <dbReference type="Proteomes" id="UP000824247"/>
    </source>
</evidence>
<dbReference type="PANTHER" id="PTHR47307:SF1">
    <property type="entry name" value="GLUTATHIONE-REGULATED POTASSIUM-EFFLUX SYSTEM ANCILLARY PROTEIN KEFG"/>
    <property type="match status" value="1"/>
</dbReference>
<evidence type="ECO:0000256" key="1">
    <source>
        <dbReference type="ARBA" id="ARBA00023002"/>
    </source>
</evidence>
<reference evidence="3" key="2">
    <citation type="submission" date="2021-04" db="EMBL/GenBank/DDBJ databases">
        <authorList>
            <person name="Gilroy R."/>
        </authorList>
    </citation>
    <scope>NUCLEOTIDE SEQUENCE</scope>
    <source>
        <strain evidence="3">A5-1222</strain>
    </source>
</reference>
<dbReference type="GO" id="GO:0010181">
    <property type="term" value="F:FMN binding"/>
    <property type="evidence" value="ECO:0007669"/>
    <property type="project" value="TreeGrafter"/>
</dbReference>
<dbReference type="GO" id="GO:0003955">
    <property type="term" value="F:NAD(P)H dehydrogenase (quinone) activity"/>
    <property type="evidence" value="ECO:0007669"/>
    <property type="project" value="TreeGrafter"/>
</dbReference>